<gene>
    <name evidence="3" type="ORF">SNE35_10975</name>
</gene>
<dbReference type="SUPFAM" id="SSF89392">
    <property type="entry name" value="Prokaryotic lipoproteins and lipoprotein localization factors"/>
    <property type="match status" value="1"/>
</dbReference>
<comment type="caution">
    <text evidence="3">The sequence shown here is derived from an EMBL/GenBank/DDBJ whole genome shotgun (WGS) entry which is preliminary data.</text>
</comment>
<dbReference type="InterPro" id="IPR029046">
    <property type="entry name" value="LolA/LolB/LppX"/>
</dbReference>
<evidence type="ECO:0000313" key="4">
    <source>
        <dbReference type="Proteomes" id="UP001285263"/>
    </source>
</evidence>
<accession>A0ABU5DH42</accession>
<feature type="chain" id="PRO_5046511752" evidence="2">
    <location>
        <begin position="22"/>
        <end position="207"/>
    </location>
</feature>
<evidence type="ECO:0000256" key="1">
    <source>
        <dbReference type="ARBA" id="ARBA00022729"/>
    </source>
</evidence>
<dbReference type="Proteomes" id="UP001285263">
    <property type="component" value="Unassembled WGS sequence"/>
</dbReference>
<dbReference type="RefSeq" id="WP_320422937.1">
    <property type="nucleotide sequence ID" value="NZ_JAXCLA010000003.1"/>
</dbReference>
<dbReference type="Gene3D" id="2.50.20.10">
    <property type="entry name" value="Lipoprotein localisation LolA/LolB/LppX"/>
    <property type="match status" value="1"/>
</dbReference>
<feature type="signal peptide" evidence="2">
    <location>
        <begin position="1"/>
        <end position="21"/>
    </location>
</feature>
<organism evidence="3 4">
    <name type="scientific">Roseateles agri</name>
    <dbReference type="NCBI Taxonomy" id="3098619"/>
    <lineage>
        <taxon>Bacteria</taxon>
        <taxon>Pseudomonadati</taxon>
        <taxon>Pseudomonadota</taxon>
        <taxon>Betaproteobacteria</taxon>
        <taxon>Burkholderiales</taxon>
        <taxon>Sphaerotilaceae</taxon>
        <taxon>Roseateles</taxon>
    </lineage>
</organism>
<keyword evidence="1 2" id="KW-0732">Signal</keyword>
<dbReference type="EMBL" id="JAXCLA010000003">
    <property type="protein sequence ID" value="MDY0745035.1"/>
    <property type="molecule type" value="Genomic_DNA"/>
</dbReference>
<dbReference type="CDD" id="cd16325">
    <property type="entry name" value="LolA"/>
    <property type="match status" value="1"/>
</dbReference>
<name>A0ABU5DH42_9BURK</name>
<keyword evidence="4" id="KW-1185">Reference proteome</keyword>
<evidence type="ECO:0000256" key="2">
    <source>
        <dbReference type="SAM" id="SignalP"/>
    </source>
</evidence>
<sequence>MKRRAILLLTAALGLAGSAHAATDLAAAIKQRLVQAPVLRGEFEQSKQVQGFAKPLVSRGSFVVARQRGVLWLTKTPFASQLRLTRDEIVATQNGAVAFRLDAGKEPSVRVINGLMFSLLNGDLGGLSELFKLEGTADAGNKGWQLALTPRQSALAKLMTSIELSGDSYVRSIRIDEANGDRTVIRFSGQTSEPAKLSAEEAGRFDQ</sequence>
<dbReference type="InterPro" id="IPR004564">
    <property type="entry name" value="OM_lipoprot_carrier_LolA-like"/>
</dbReference>
<keyword evidence="3" id="KW-0449">Lipoprotein</keyword>
<protein>
    <submittedName>
        <fullName evidence="3">Outer membrane lipoprotein carrier protein LolA</fullName>
    </submittedName>
</protein>
<proteinExistence type="predicted"/>
<evidence type="ECO:0000313" key="3">
    <source>
        <dbReference type="EMBL" id="MDY0745035.1"/>
    </source>
</evidence>
<reference evidence="3 4" key="1">
    <citation type="submission" date="2023-11" db="EMBL/GenBank/DDBJ databases">
        <title>Paucibacter sp. nov., isolated from fresh soil in Korea.</title>
        <authorList>
            <person name="Le N.T.T."/>
        </authorList>
    </citation>
    <scope>NUCLEOTIDE SEQUENCE [LARGE SCALE GENOMIC DNA]</scope>
    <source>
        <strain evidence="3 4">R3-3</strain>
    </source>
</reference>
<dbReference type="Pfam" id="PF19574">
    <property type="entry name" value="LolA_3"/>
    <property type="match status" value="1"/>
</dbReference>